<dbReference type="Proteomes" id="UP001189122">
    <property type="component" value="Unassembled WGS sequence"/>
</dbReference>
<reference evidence="2 3" key="1">
    <citation type="submission" date="2019-12" db="EMBL/GenBank/DDBJ databases">
        <authorList>
            <person name="Scholz U."/>
            <person name="Mascher M."/>
            <person name="Fiebig A."/>
        </authorList>
    </citation>
    <scope>NUCLEOTIDE SEQUENCE</scope>
</reference>
<name>A0A7I8II32_SPIIN</name>
<dbReference type="EMBL" id="CACRZD030000003">
    <property type="protein sequence ID" value="CAA6657535.1"/>
    <property type="molecule type" value="Genomic_DNA"/>
</dbReference>
<accession>A0A7I8II32</accession>
<dbReference type="PANTHER" id="PTHR36813:SF1">
    <property type="entry name" value="TRANSMEMBRANE PROTEIN"/>
    <property type="match status" value="1"/>
</dbReference>
<feature type="region of interest" description="Disordered" evidence="1">
    <location>
        <begin position="45"/>
        <end position="65"/>
    </location>
</feature>
<protein>
    <submittedName>
        <fullName evidence="2">Uncharacterized protein</fullName>
    </submittedName>
</protein>
<evidence type="ECO:0000313" key="3">
    <source>
        <dbReference type="Proteomes" id="UP001189122"/>
    </source>
</evidence>
<dbReference type="PANTHER" id="PTHR36813">
    <property type="entry name" value="TRANSMEMBRANE PROTEIN"/>
    <property type="match status" value="1"/>
</dbReference>
<evidence type="ECO:0000256" key="1">
    <source>
        <dbReference type="SAM" id="MobiDB-lite"/>
    </source>
</evidence>
<dbReference type="AlphaFoldDB" id="A0A7I8II32"/>
<organism evidence="2">
    <name type="scientific">Spirodela intermedia</name>
    <name type="common">Intermediate duckweed</name>
    <dbReference type="NCBI Taxonomy" id="51605"/>
    <lineage>
        <taxon>Eukaryota</taxon>
        <taxon>Viridiplantae</taxon>
        <taxon>Streptophyta</taxon>
        <taxon>Embryophyta</taxon>
        <taxon>Tracheophyta</taxon>
        <taxon>Spermatophyta</taxon>
        <taxon>Magnoliopsida</taxon>
        <taxon>Liliopsida</taxon>
        <taxon>Araceae</taxon>
        <taxon>Lemnoideae</taxon>
        <taxon>Spirodela</taxon>
    </lineage>
</organism>
<evidence type="ECO:0000313" key="2">
    <source>
        <dbReference type="EMBL" id="CAA2617841.1"/>
    </source>
</evidence>
<proteinExistence type="predicted"/>
<sequence length="65" mass="7177">MGFCDCCFGVSREQRQEEDRLASEEARSRAAEAAQRRAARAQMAAIKKQSDSASGGEPVLRWQMG</sequence>
<dbReference type="EMBL" id="LR743590">
    <property type="protein sequence ID" value="CAA2617841.1"/>
    <property type="molecule type" value="Genomic_DNA"/>
</dbReference>
<keyword evidence="3" id="KW-1185">Reference proteome</keyword>
<gene>
    <name evidence="2" type="ORF">SI7747_03004003</name>
</gene>